<dbReference type="InterPro" id="IPR044066">
    <property type="entry name" value="TRIAD_supradom"/>
</dbReference>
<evidence type="ECO:0000313" key="12">
    <source>
        <dbReference type="Proteomes" id="UP000053328"/>
    </source>
</evidence>
<dbReference type="InterPro" id="IPR047545">
    <property type="entry name" value="BRcat_RBR_RNF216"/>
</dbReference>
<feature type="compositionally biased region" description="Basic and acidic residues" evidence="9">
    <location>
        <begin position="332"/>
        <end position="346"/>
    </location>
</feature>
<reference evidence="11 12" key="1">
    <citation type="submission" date="2015-01" db="EMBL/GenBank/DDBJ databases">
        <title>The Genome Sequence of Exophiala spinifera CBS89968.</title>
        <authorList>
            <consortium name="The Broad Institute Genomics Platform"/>
            <person name="Cuomo C."/>
            <person name="de Hoog S."/>
            <person name="Gorbushina A."/>
            <person name="Stielow B."/>
            <person name="Teixiera M."/>
            <person name="Abouelleil A."/>
            <person name="Chapman S.B."/>
            <person name="Priest M."/>
            <person name="Young S.K."/>
            <person name="Wortman J."/>
            <person name="Nusbaum C."/>
            <person name="Birren B."/>
        </authorList>
    </citation>
    <scope>NUCLEOTIDE SEQUENCE [LARGE SCALE GENOMIC DNA]</scope>
    <source>
        <strain evidence="11 12">CBS 89968</strain>
    </source>
</reference>
<keyword evidence="5" id="KW-0863">Zinc-finger</keyword>
<gene>
    <name evidence="11" type="ORF">PV08_08896</name>
</gene>
<dbReference type="PANTHER" id="PTHR22770:SF47">
    <property type="entry name" value="E3 UBIQUITIN-PROTEIN LIGASE RNF216"/>
    <property type="match status" value="1"/>
</dbReference>
<dbReference type="CDD" id="cd20339">
    <property type="entry name" value="BRcat_RBR_RNF216"/>
    <property type="match status" value="1"/>
</dbReference>
<dbReference type="PROSITE" id="PS51873">
    <property type="entry name" value="TRIAD"/>
    <property type="match status" value="1"/>
</dbReference>
<keyword evidence="8" id="KW-0175">Coiled coil</keyword>
<evidence type="ECO:0000256" key="9">
    <source>
        <dbReference type="SAM" id="MobiDB-lite"/>
    </source>
</evidence>
<dbReference type="GeneID" id="27335979"/>
<dbReference type="Gene3D" id="1.20.120.1750">
    <property type="match status" value="1"/>
</dbReference>
<proteinExistence type="predicted"/>
<protein>
    <recommendedName>
        <fullName evidence="10">RING-type domain-containing protein</fullName>
    </recommendedName>
</protein>
<dbReference type="GO" id="GO:0008270">
    <property type="term" value="F:zinc ion binding"/>
    <property type="evidence" value="ECO:0007669"/>
    <property type="project" value="UniProtKB-KW"/>
</dbReference>
<feature type="region of interest" description="Disordered" evidence="9">
    <location>
        <begin position="332"/>
        <end position="354"/>
    </location>
</feature>
<evidence type="ECO:0000256" key="1">
    <source>
        <dbReference type="ARBA" id="ARBA00004906"/>
    </source>
</evidence>
<dbReference type="VEuPathDB" id="FungiDB:PV08_08896"/>
<dbReference type="SUPFAM" id="SSF57850">
    <property type="entry name" value="RING/U-box"/>
    <property type="match status" value="1"/>
</dbReference>
<dbReference type="InterPro" id="IPR051628">
    <property type="entry name" value="LUBAC_E3_Ligases"/>
</dbReference>
<dbReference type="AlphaFoldDB" id="A0A0D2B4S0"/>
<evidence type="ECO:0000256" key="7">
    <source>
        <dbReference type="ARBA" id="ARBA00022833"/>
    </source>
</evidence>
<evidence type="ECO:0000256" key="5">
    <source>
        <dbReference type="ARBA" id="ARBA00022771"/>
    </source>
</evidence>
<dbReference type="STRING" id="91928.A0A0D2B4S0"/>
<keyword evidence="3" id="KW-0479">Metal-binding</keyword>
<dbReference type="PANTHER" id="PTHR22770">
    <property type="entry name" value="UBIQUITIN CONJUGATING ENZYME 7 INTERACTING PROTEIN-RELATED"/>
    <property type="match status" value="1"/>
</dbReference>
<dbReference type="Proteomes" id="UP000053328">
    <property type="component" value="Unassembled WGS sequence"/>
</dbReference>
<organism evidence="11 12">
    <name type="scientific">Exophiala spinifera</name>
    <dbReference type="NCBI Taxonomy" id="91928"/>
    <lineage>
        <taxon>Eukaryota</taxon>
        <taxon>Fungi</taxon>
        <taxon>Dikarya</taxon>
        <taxon>Ascomycota</taxon>
        <taxon>Pezizomycotina</taxon>
        <taxon>Eurotiomycetes</taxon>
        <taxon>Chaetothyriomycetidae</taxon>
        <taxon>Chaetothyriales</taxon>
        <taxon>Herpotrichiellaceae</taxon>
        <taxon>Exophiala</taxon>
    </lineage>
</organism>
<feature type="domain" description="RING-type" evidence="10">
    <location>
        <begin position="488"/>
        <end position="712"/>
    </location>
</feature>
<keyword evidence="12" id="KW-1185">Reference proteome</keyword>
<evidence type="ECO:0000256" key="6">
    <source>
        <dbReference type="ARBA" id="ARBA00022786"/>
    </source>
</evidence>
<feature type="compositionally biased region" description="Basic and acidic residues" evidence="9">
    <location>
        <begin position="59"/>
        <end position="85"/>
    </location>
</feature>
<name>A0A0D2B4S0_9EURO</name>
<evidence type="ECO:0000256" key="2">
    <source>
        <dbReference type="ARBA" id="ARBA00022679"/>
    </source>
</evidence>
<evidence type="ECO:0000256" key="3">
    <source>
        <dbReference type="ARBA" id="ARBA00022723"/>
    </source>
</evidence>
<keyword evidence="4" id="KW-0677">Repeat</keyword>
<evidence type="ECO:0000256" key="4">
    <source>
        <dbReference type="ARBA" id="ARBA00022737"/>
    </source>
</evidence>
<dbReference type="InterPro" id="IPR047544">
    <property type="entry name" value="RING-HC_RBR_RNF216"/>
</dbReference>
<dbReference type="Pfam" id="PF26200">
    <property type="entry name" value="Rcat_RNF216"/>
    <property type="match status" value="1"/>
</dbReference>
<dbReference type="GO" id="GO:0016740">
    <property type="term" value="F:transferase activity"/>
    <property type="evidence" value="ECO:0007669"/>
    <property type="project" value="UniProtKB-KW"/>
</dbReference>
<feature type="coiled-coil region" evidence="8">
    <location>
        <begin position="220"/>
        <end position="247"/>
    </location>
</feature>
<dbReference type="HOGENOM" id="CLU_012319_1_0_1"/>
<dbReference type="CDD" id="cd16630">
    <property type="entry name" value="RING-HC_RBR_RNF216"/>
    <property type="match status" value="1"/>
</dbReference>
<keyword evidence="2" id="KW-0808">Transferase</keyword>
<accession>A0A0D2B4S0</accession>
<keyword evidence="6" id="KW-0833">Ubl conjugation pathway</keyword>
<feature type="region of interest" description="Disordered" evidence="9">
    <location>
        <begin position="925"/>
        <end position="968"/>
    </location>
</feature>
<keyword evidence="7" id="KW-0862">Zinc</keyword>
<dbReference type="EMBL" id="KN847497">
    <property type="protein sequence ID" value="KIW13705.1"/>
    <property type="molecule type" value="Genomic_DNA"/>
</dbReference>
<feature type="region of interest" description="Disordered" evidence="9">
    <location>
        <begin position="59"/>
        <end position="93"/>
    </location>
</feature>
<comment type="pathway">
    <text evidence="1">Protein modification; protein ubiquitination.</text>
</comment>
<dbReference type="OrthoDB" id="10009520at2759"/>
<evidence type="ECO:0000313" key="11">
    <source>
        <dbReference type="EMBL" id="KIW13705.1"/>
    </source>
</evidence>
<dbReference type="RefSeq" id="XP_016233921.1">
    <property type="nucleotide sequence ID" value="XM_016383218.1"/>
</dbReference>
<evidence type="ECO:0000256" key="8">
    <source>
        <dbReference type="SAM" id="Coils"/>
    </source>
</evidence>
<sequence length="968" mass="109333">MFRRGYFVTDHLLPPRMRGPGGGYDDRYVALPRPEIPHERTIIVISDDESEPEVIADRRESWHHNGDNDLRPTTSHDDLSIRGDKPSPIQSPHAYKRAKIEDNATLYLHHEHLDLNANRGNHNELKVSHRAHDHLAEPYPIQPGVAPAEPTYQQAAALESGQASLSSIVTPNSRLLQVEAERRPPYFVDGCFEVKMYNGPGYEKFPVVLGTVKGHQEICNKWDAEEKKKLERQAERLRQELNSVGKDPNWKYESAFLDQVDHHEDPSKELLERCLESVREVFPDIEVAFITKKIEATGEAALTNVDGAVVRPEPTQVAQTVIDEVLEMDTYPREDTTTSSGRDRAPPDGTGVTISWDRDLEKDAMYLKDAVILLAKTFDHVPTHHIHKIVEEKKSIFNAYVHLYEQEEQFYSSSARPYHRLRNPRREVEKKYLLTPNDRRIPYQYYHRVNELQAAKQHVAREAIQDAARKAKEVAELANLLSHIETGALAECQCCFDAETPLNRIVPCMADQQHYFCYACVESLANNQVGMMRHEMKCMDGGGCTADLSNEHVGKAVPIVTFDRLEMNRQQAEVMAAGIDGLEKCRWCDYQAICDTVEHDPVFVCLNPDCKRATCRRCNQDNHLPKSCKENKQDGLLSGRHNIEEARSEAIMRTCPNKKCGVKIIKDFGCNKMQCVKCQSKMCYVCKEDISHLGNNAYWHFNKPGAKCPLYDEAGADNRHEEEAMIAELKAIETLKKTNVDVDESQLRIESGKSRALKLDEHPAADLFYQGMLERAGRIGHEQHRIQVLQQRIALMQEMMPDPEEEAFIQALLQEPEAGQFNRDGVRDLHANLEVRLDRQIGANIFADAIEMAAVRADQNLGAAPNAAAPPMGWPVNPPAAPAALGRDRNGHFRGAANLPNLPRLPMLGAAPGLPVQYPLAQGQLGGERQLQPAQCHADRRARLNHPRQPNVGQPENPPHMIPGRRRP</sequence>
<evidence type="ECO:0000259" key="10">
    <source>
        <dbReference type="PROSITE" id="PS51873"/>
    </source>
</evidence>